<dbReference type="EMBL" id="JABAGO010000084">
    <property type="protein sequence ID" value="NMF01389.1"/>
    <property type="molecule type" value="Genomic_DNA"/>
</dbReference>
<dbReference type="Proteomes" id="UP000561326">
    <property type="component" value="Unassembled WGS sequence"/>
</dbReference>
<sequence length="83" mass="10295">MNREYWEDIRVVKTEKVQLLRVIIGGEDPWEMLENEERTRKLAEQEAIEKGFPYFHRVEDEVRTYGQNELSERWYYFSKKHIK</sequence>
<accession>A0A848D1R0</accession>
<dbReference type="RefSeq" id="WP_168976727.1">
    <property type="nucleotide sequence ID" value="NZ_JABAGO010000084.1"/>
</dbReference>
<organism evidence="1 2">
    <name type="scientific">Aneurinibacillus aneurinilyticus</name>
    <name type="common">Bacillus aneurinolyticus</name>
    <dbReference type="NCBI Taxonomy" id="1391"/>
    <lineage>
        <taxon>Bacteria</taxon>
        <taxon>Bacillati</taxon>
        <taxon>Bacillota</taxon>
        <taxon>Bacilli</taxon>
        <taxon>Bacillales</taxon>
        <taxon>Paenibacillaceae</taxon>
        <taxon>Aneurinibacillus group</taxon>
        <taxon>Aneurinibacillus</taxon>
    </lineage>
</organism>
<dbReference type="AlphaFoldDB" id="A0A848D1R0"/>
<comment type="caution">
    <text evidence="1">The sequence shown here is derived from an EMBL/GenBank/DDBJ whole genome shotgun (WGS) entry which is preliminary data.</text>
</comment>
<name>A0A848D1R0_ANEAE</name>
<reference evidence="1 2" key="1">
    <citation type="submission" date="2020-04" db="EMBL/GenBank/DDBJ databases">
        <authorList>
            <person name="Hitch T.C.A."/>
            <person name="Wylensek D."/>
            <person name="Clavel T."/>
        </authorList>
    </citation>
    <scope>NUCLEOTIDE SEQUENCE [LARGE SCALE GENOMIC DNA]</scope>
    <source>
        <strain evidence="1 2">WB01_D5_05</strain>
    </source>
</reference>
<gene>
    <name evidence="1" type="ORF">HF838_24670</name>
</gene>
<evidence type="ECO:0000313" key="2">
    <source>
        <dbReference type="Proteomes" id="UP000561326"/>
    </source>
</evidence>
<proteinExistence type="predicted"/>
<evidence type="ECO:0000313" key="1">
    <source>
        <dbReference type="EMBL" id="NMF01389.1"/>
    </source>
</evidence>
<protein>
    <submittedName>
        <fullName evidence="1">Uncharacterized protein</fullName>
    </submittedName>
</protein>